<sequence length="175" mass="19728">MRTFELLSLLISTLACDFFVCFFDLKVLLSSSFYPLHQANVSIKPSQNVRQKTPLSQQTNEDEDKGQFNGELNTVVLEPTDEFFRMLNRKSEEERSEESVSTASDESSSDAVSVGEPSPVGLFRRVLGFSFRDKISWLVAVSGRSGDVRVILFTVKPNFCGVYLACYVDTKWTPM</sequence>
<feature type="compositionally biased region" description="Polar residues" evidence="1">
    <location>
        <begin position="47"/>
        <end position="59"/>
    </location>
</feature>
<dbReference type="AlphaFoldDB" id="A0A3P7L6Y6"/>
<dbReference type="Proteomes" id="UP000281553">
    <property type="component" value="Unassembled WGS sequence"/>
</dbReference>
<feature type="compositionally biased region" description="Low complexity" evidence="1">
    <location>
        <begin position="99"/>
        <end position="114"/>
    </location>
</feature>
<evidence type="ECO:0000313" key="2">
    <source>
        <dbReference type="EMBL" id="VDN12284.1"/>
    </source>
</evidence>
<evidence type="ECO:0000256" key="1">
    <source>
        <dbReference type="SAM" id="MobiDB-lite"/>
    </source>
</evidence>
<proteinExistence type="predicted"/>
<keyword evidence="3" id="KW-1185">Reference proteome</keyword>
<accession>A0A3P7L6Y6</accession>
<feature type="region of interest" description="Disordered" evidence="1">
    <location>
        <begin position="47"/>
        <end position="69"/>
    </location>
</feature>
<evidence type="ECO:0000313" key="3">
    <source>
        <dbReference type="Proteomes" id="UP000281553"/>
    </source>
</evidence>
<gene>
    <name evidence="2" type="ORF">DILT_LOCUS8115</name>
</gene>
<feature type="region of interest" description="Disordered" evidence="1">
    <location>
        <begin position="88"/>
        <end position="116"/>
    </location>
</feature>
<reference evidence="2 3" key="1">
    <citation type="submission" date="2018-11" db="EMBL/GenBank/DDBJ databases">
        <authorList>
            <consortium name="Pathogen Informatics"/>
        </authorList>
    </citation>
    <scope>NUCLEOTIDE SEQUENCE [LARGE SCALE GENOMIC DNA]</scope>
</reference>
<organism evidence="2 3">
    <name type="scientific">Dibothriocephalus latus</name>
    <name type="common">Fish tapeworm</name>
    <name type="synonym">Diphyllobothrium latum</name>
    <dbReference type="NCBI Taxonomy" id="60516"/>
    <lineage>
        <taxon>Eukaryota</taxon>
        <taxon>Metazoa</taxon>
        <taxon>Spiralia</taxon>
        <taxon>Lophotrochozoa</taxon>
        <taxon>Platyhelminthes</taxon>
        <taxon>Cestoda</taxon>
        <taxon>Eucestoda</taxon>
        <taxon>Diphyllobothriidea</taxon>
        <taxon>Diphyllobothriidae</taxon>
        <taxon>Dibothriocephalus</taxon>
    </lineage>
</organism>
<name>A0A3P7L6Y6_DIBLA</name>
<dbReference type="EMBL" id="UYRU01053523">
    <property type="protein sequence ID" value="VDN12284.1"/>
    <property type="molecule type" value="Genomic_DNA"/>
</dbReference>
<dbReference type="PROSITE" id="PS51257">
    <property type="entry name" value="PROKAR_LIPOPROTEIN"/>
    <property type="match status" value="1"/>
</dbReference>
<protein>
    <submittedName>
        <fullName evidence="2">Uncharacterized protein</fullName>
    </submittedName>
</protein>